<dbReference type="InterPro" id="IPR000651">
    <property type="entry name" value="Ras-like_Gua-exchang_fac_N"/>
</dbReference>
<gene>
    <name evidence="21" type="primary">KNDC1</name>
</gene>
<dbReference type="SUPFAM" id="SSF56112">
    <property type="entry name" value="Protein kinase-like (PK-like)"/>
    <property type="match status" value="2"/>
</dbReference>
<evidence type="ECO:0000256" key="7">
    <source>
        <dbReference type="ARBA" id="ARBA00023273"/>
    </source>
</evidence>
<evidence type="ECO:0000256" key="2">
    <source>
        <dbReference type="ARBA" id="ARBA00004484"/>
    </source>
</evidence>
<keyword evidence="7" id="KW-0966">Cell projection</keyword>
<dbReference type="FunFam" id="1.10.510.10:FF:000529">
    <property type="entry name" value="Kinase non-catalytic C-lobe domain-containing 1"/>
    <property type="match status" value="1"/>
</dbReference>
<evidence type="ECO:0000256" key="6">
    <source>
        <dbReference type="ARBA" id="ARBA00023054"/>
    </source>
</evidence>
<dbReference type="FunFam" id="1.10.510.10:FF:000694">
    <property type="entry name" value="Kinase non-catalytic C-lobe domain containing 1"/>
    <property type="match status" value="1"/>
</dbReference>
<dbReference type="SUPFAM" id="SSF46689">
    <property type="entry name" value="Homeodomain-like"/>
    <property type="match status" value="1"/>
</dbReference>
<dbReference type="Gene3D" id="1.20.870.10">
    <property type="entry name" value="Son of sevenless (SoS) protein Chain: S domain 1"/>
    <property type="match status" value="1"/>
</dbReference>
<keyword evidence="4 14" id="KW-0344">Guanine-nucleotide releasing factor</keyword>
<evidence type="ECO:0000256" key="10">
    <source>
        <dbReference type="ARBA" id="ARBA00073176"/>
    </source>
</evidence>
<keyword evidence="13" id="KW-0238">DNA-binding</keyword>
<evidence type="ECO:0000256" key="5">
    <source>
        <dbReference type="ARBA" id="ARBA00022737"/>
    </source>
</evidence>
<keyword evidence="6 15" id="KW-0175">Coiled coil</keyword>
<dbReference type="GO" id="GO:0005085">
    <property type="term" value="F:guanyl-nucleotide exchange factor activity"/>
    <property type="evidence" value="ECO:0007669"/>
    <property type="project" value="UniProtKB-KW"/>
</dbReference>
<dbReference type="InterPro" id="IPR029899">
    <property type="entry name" value="KNDC1"/>
</dbReference>
<feature type="compositionally biased region" description="Gly residues" evidence="16">
    <location>
        <begin position="1925"/>
        <end position="1941"/>
    </location>
</feature>
<dbReference type="InterPro" id="IPR036964">
    <property type="entry name" value="RASGEF_cat_dom_sf"/>
</dbReference>
<dbReference type="PANTHER" id="PTHR21560:SF0">
    <property type="entry name" value="KINASE NON-CATALYTIC C-LOBE DOMAIN-CONTAINING PROTEIN 1"/>
    <property type="match status" value="1"/>
</dbReference>
<evidence type="ECO:0000256" key="13">
    <source>
        <dbReference type="PROSITE-ProRule" id="PRU00108"/>
    </source>
</evidence>
<dbReference type="PANTHER" id="PTHR21560">
    <property type="entry name" value="VERY KIND PROTEIN"/>
    <property type="match status" value="1"/>
</dbReference>
<dbReference type="Pfam" id="PF16474">
    <property type="entry name" value="KIND"/>
    <property type="match status" value="1"/>
</dbReference>
<dbReference type="GO" id="GO:0043204">
    <property type="term" value="C:perikaryon"/>
    <property type="evidence" value="ECO:0007669"/>
    <property type="project" value="UniProtKB-SubCell"/>
</dbReference>
<dbReference type="PROSITE" id="PS51377">
    <property type="entry name" value="KIND"/>
    <property type="match status" value="2"/>
</dbReference>
<dbReference type="PROSITE" id="PS50212">
    <property type="entry name" value="RASGEF_NTER"/>
    <property type="match status" value="1"/>
</dbReference>
<keyword evidence="5" id="KW-0677">Repeat</keyword>
<sequence>MEAVGAAEDGFYEEEEEEEVTCYDFEPLPTLLEDEENVSLADILSLRDSCLTEQDIWAICLECCHSLKSIAHSAIFQTLCITPDTLAFNTNGNVCFMEQLSDDPEGAFVPPEFDITGNTFEAHIYSLGATLKAAIEYIVEPEMESEFGQDLHTLLEQMQEENPENRPDIESILSLCEEKLKTASSSNICRSLSAVGRRVLSIESFGASQDACDNMWKGRVCQRSLGSKLYSNEKNNIGDSSAVEDVTATCHKDSSVVTMVTGRDSGLKEVQIDLDNEKTQHSQLATQAKKSKEEDKHAVYTDSFASVALDIKSCVIDLERDGIFKKGSLRKIKTFPKLPLEPTETNHFFTSVTNSGTLARKNHLLTHESLPLDNNNEISFSKGNLNSLAISSPHITEPKNHQVTDLHLEAPCVCTQVSGMNLEEHVSLIKGKKIGFISSDHKEDCSDTTSEMPITTGMLKSPNQSIAGAKMLDNYMALEDCTETFQGSNENSLSHFNKMTSVLTTKPSGNRYGSNLIRSPELSSGAMSANNNEDNLYQGRGSEIKSNEQWISLKLLLSSHGKPLKDYELWALCHECLCTLHTCTDYPVVLCLDTVLIDCHGSILFAAPKAEESCDIFYLAPEIEEEDVDTEKVCIYGVAAVLWMAAKYSFPPNHKLALPRKLKNLLLDMAKKNPEERPSLADAIKTCSYYLLERGVNSKNILALLNKSVFKAVEEEVISSQSHGAFEIKNERLEMSPSESSLGFVPITSESKLIAVKGPVPCQISLNSEKATLPAAFTSPATHFKPIILQRDANITKEVHTPATEQFKKEMRKEKHMDHNKSGYVEDSKSYGIKDTVVVETAPEIPECHLQVPGFSFQISSEEQKSGSVLTSAVTLPSPSDSSHVLQEKSILSDVPSSSLACPTSPNSLHINNIILKHDSEKRVLTFVPVHLAVSEQIPNKPLRSRIASDCYHSLPVLLSSTIASYQLSMQTENESSPCKVQNCETTNTQNAFDKSNQVVQTNCQEIECATTVDSIFTDQGHTPCTSVDQSTSCVFDVEVLSHRNRTNDTLLQEVVHLIQEEFAFDGYLENGVEVFDMGNFILTLKEIKFGVFSDTICEKFCDLYWDEKLLENLYQVVNGERASHLCIAEADDSKRGSIFQDLKKSDSFLASSDQTEGEGEATFDMKDELMINTSLAEMNFDGTPSDNFKKESRLQNTTPIEKEGQCLQSNGCHTGPDFAEENVEPQEETMIKTAGNNYLVPPNLPDFHGCSPGWSSAFYGAECFDSEVHSYMKNLGKQKSSESQNIDAKKVELEQLLMMETKNYRKTIQFYQKLLQKERRSKGLETRSMLPKLRGQLQEMKSKVQFLELVKKYVQIMYAEQWGVESCVLPTVIHNRRTDTMDVAPTDESTLLVYYNTEKHKCNNQNAIRVLQAGTPLGLMAYLYSRNAFLEGYVQQFLYTFRYFCTQEDFLQFLLDRISSTLSSASLDPSTSLTKICNRSFYILQAWIEDCYSVDFATNADLLCTLKEFISSKVAPLNGYGERLLSLLEDASARKNGSAQQCSSMDKCEEGEEDRRTLHSMCKKLSEDVSRRNFNWKLSKGTGPIAQYQRERLYTISSVLPKPCYNSFTEEFPVSFAKADEVGPYILTEYSAQQLCCQLTLLQQELFHKCHPVHFLNSRALGVKDKCVPVQKAVSAEEVSFKVCNLFLSKCIQDQYLLQLLRNADSISTWVAAEIVTCHTSKLQVSLLSKFLLIAKSCYEQRNFATAMQILAGLENLIVRQLPAWKILPAKVAEIMEELKAVEVFLKSDSLCLMEGERFKTLPTIPSAHVLAMHVQQLETGGFTMTNGAHKWTKLRNIAKVVSQVHAFQENPYTFTPDFKLQSYLRQRITHFKDADISALAADNCANFHQIPAEKHSRKIQDTLRRMKATFQSRRAAAGSGAAPAGGGTREPRGGGGQGGPAAADGVQRRADRHPGELLPAAPLPGRRRAPQAGGQDAALRGAGERGGDDAAGCGQRLSGWVGAAETSPLLLAPSPCPQIKTWFQNRRMKLKRQLQELRPEAFCGAPLPYGPQSGVVSLPLTCAAPPPALPRQEAAPGGFALAALPAPTLDLSSACRAQPVCFWAAPCFVGYRDPRAFLLGV</sequence>
<dbReference type="PROSITE" id="PS50071">
    <property type="entry name" value="HOMEOBOX_2"/>
    <property type="match status" value="1"/>
</dbReference>
<evidence type="ECO:0000256" key="4">
    <source>
        <dbReference type="ARBA" id="ARBA00022658"/>
    </source>
</evidence>
<feature type="compositionally biased region" description="Basic and acidic residues" evidence="16">
    <location>
        <begin position="1948"/>
        <end position="1957"/>
    </location>
</feature>
<feature type="domain" description="Ras-GEF" evidence="17">
    <location>
        <begin position="1632"/>
        <end position="1883"/>
    </location>
</feature>
<keyword evidence="3" id="KW-0597">Phosphoprotein</keyword>
<evidence type="ECO:0000256" key="1">
    <source>
        <dbReference type="ARBA" id="ARBA00004279"/>
    </source>
</evidence>
<evidence type="ECO:0000259" key="17">
    <source>
        <dbReference type="PROSITE" id="PS50009"/>
    </source>
</evidence>
<evidence type="ECO:0000256" key="11">
    <source>
        <dbReference type="ARBA" id="ARBA00075611"/>
    </source>
</evidence>
<evidence type="ECO:0000256" key="9">
    <source>
        <dbReference type="ARBA" id="ARBA00064286"/>
    </source>
</evidence>
<dbReference type="Gene3D" id="1.10.510.10">
    <property type="entry name" value="Transferase(Phosphotransferase) domain 1"/>
    <property type="match status" value="2"/>
</dbReference>
<dbReference type="SMART" id="SM00229">
    <property type="entry name" value="RasGEFN"/>
    <property type="match status" value="1"/>
</dbReference>
<dbReference type="GO" id="GO:0007264">
    <property type="term" value="P:small GTPase-mediated signal transduction"/>
    <property type="evidence" value="ECO:0007669"/>
    <property type="project" value="InterPro"/>
</dbReference>
<feature type="region of interest" description="Disordered" evidence="16">
    <location>
        <begin position="1912"/>
        <end position="1992"/>
    </location>
</feature>
<dbReference type="CDD" id="cd00086">
    <property type="entry name" value="homeodomain"/>
    <property type="match status" value="1"/>
</dbReference>
<evidence type="ECO:0000313" key="22">
    <source>
        <dbReference type="Proteomes" id="UP000694426"/>
    </source>
</evidence>
<feature type="domain" description="KIND" evidence="20">
    <location>
        <begin position="38"/>
        <end position="218"/>
    </location>
</feature>
<dbReference type="InterPro" id="IPR001895">
    <property type="entry name" value="RASGEF_cat_dom"/>
</dbReference>
<dbReference type="Pfam" id="PF00618">
    <property type="entry name" value="RasGEF_N"/>
    <property type="match status" value="1"/>
</dbReference>
<dbReference type="GO" id="GO:0030425">
    <property type="term" value="C:dendrite"/>
    <property type="evidence" value="ECO:0007669"/>
    <property type="project" value="UniProtKB-SubCell"/>
</dbReference>
<dbReference type="InterPro" id="IPR001356">
    <property type="entry name" value="HD"/>
</dbReference>
<organism evidence="21 22">
    <name type="scientific">Anser brachyrhynchus</name>
    <name type="common">Pink-footed goose</name>
    <dbReference type="NCBI Taxonomy" id="132585"/>
    <lineage>
        <taxon>Eukaryota</taxon>
        <taxon>Metazoa</taxon>
        <taxon>Chordata</taxon>
        <taxon>Craniata</taxon>
        <taxon>Vertebrata</taxon>
        <taxon>Euteleostomi</taxon>
        <taxon>Archelosauria</taxon>
        <taxon>Archosauria</taxon>
        <taxon>Dinosauria</taxon>
        <taxon>Saurischia</taxon>
        <taxon>Theropoda</taxon>
        <taxon>Coelurosauria</taxon>
        <taxon>Aves</taxon>
        <taxon>Neognathae</taxon>
        <taxon>Galloanserae</taxon>
        <taxon>Anseriformes</taxon>
        <taxon>Anatidae</taxon>
        <taxon>Anserinae</taxon>
        <taxon>Anser</taxon>
    </lineage>
</organism>
<reference evidence="21" key="1">
    <citation type="submission" date="2025-08" db="UniProtKB">
        <authorList>
            <consortium name="Ensembl"/>
        </authorList>
    </citation>
    <scope>IDENTIFICATION</scope>
</reference>
<comment type="subcellular location">
    <subcellularLocation>
        <location evidence="1">Cell projection</location>
        <location evidence="1">Dendrite</location>
    </subcellularLocation>
    <subcellularLocation>
        <location evidence="13">Nucleus</location>
    </subcellularLocation>
    <subcellularLocation>
        <location evidence="2">Perikaryon</location>
    </subcellularLocation>
</comment>
<proteinExistence type="predicted"/>
<dbReference type="GO" id="GO:0032045">
    <property type="term" value="C:guanyl-nucleotide exchange factor complex"/>
    <property type="evidence" value="ECO:0007669"/>
    <property type="project" value="TreeGrafter"/>
</dbReference>
<dbReference type="InterPro" id="IPR023578">
    <property type="entry name" value="Ras_GEF_dom_sf"/>
</dbReference>
<keyword evidence="13" id="KW-0539">Nucleus</keyword>
<dbReference type="Pfam" id="PF00617">
    <property type="entry name" value="RasGEF"/>
    <property type="match status" value="1"/>
</dbReference>
<evidence type="ECO:0000313" key="21">
    <source>
        <dbReference type="Ensembl" id="ENSABRP00000006299.1"/>
    </source>
</evidence>
<evidence type="ECO:0000256" key="14">
    <source>
        <dbReference type="PROSITE-ProRule" id="PRU00168"/>
    </source>
</evidence>
<dbReference type="SMART" id="SM00750">
    <property type="entry name" value="KIND"/>
    <property type="match status" value="2"/>
</dbReference>
<keyword evidence="13" id="KW-0371">Homeobox</keyword>
<dbReference type="FunFam" id="1.10.840.10:FF:000013">
    <property type="entry name" value="Kinase non-catalytic C-lobe domain-containing 1"/>
    <property type="match status" value="1"/>
</dbReference>
<comment type="subunit">
    <text evidence="9">Interacts (via KIND2) with MAP2; the interaction enhances MAP2 phosphorylation and localizes KNDC1 to dendrites.</text>
</comment>
<accession>A0A8B9BLS0</accession>
<keyword evidence="22" id="KW-1185">Reference proteome</keyword>
<dbReference type="InterPro" id="IPR011019">
    <property type="entry name" value="KIND_dom"/>
</dbReference>
<dbReference type="Ensembl" id="ENSABRT00000009066.1">
    <property type="protein sequence ID" value="ENSABRP00000006299.1"/>
    <property type="gene ID" value="ENSABRG00000005820.1"/>
</dbReference>
<feature type="domain" description="N-terminal Ras-GEF" evidence="19">
    <location>
        <begin position="1408"/>
        <end position="1533"/>
    </location>
</feature>
<feature type="domain" description="Homeobox" evidence="18">
    <location>
        <begin position="2020"/>
        <end position="2035"/>
    </location>
</feature>
<feature type="domain" description="KIND" evidence="20">
    <location>
        <begin position="551"/>
        <end position="715"/>
    </location>
</feature>
<dbReference type="InterPro" id="IPR011009">
    <property type="entry name" value="Kinase-like_dom_sf"/>
</dbReference>
<evidence type="ECO:0000256" key="12">
    <source>
        <dbReference type="ARBA" id="ARBA00081643"/>
    </source>
</evidence>
<evidence type="ECO:0000256" key="15">
    <source>
        <dbReference type="SAM" id="Coils"/>
    </source>
</evidence>
<dbReference type="SMART" id="SM00147">
    <property type="entry name" value="RasGEF"/>
    <property type="match status" value="1"/>
</dbReference>
<evidence type="ECO:0000259" key="20">
    <source>
        <dbReference type="PROSITE" id="PS51377"/>
    </source>
</evidence>
<protein>
    <recommendedName>
        <fullName evidence="10">Kinase non-catalytic C-lobe domain-containing protein 1</fullName>
    </recommendedName>
    <alternativeName>
        <fullName evidence="12">Protein very KIND</fullName>
    </alternativeName>
    <alternativeName>
        <fullName evidence="11">Ras-GEF domain-containing family member 2</fullName>
    </alternativeName>
</protein>
<name>A0A8B9BLS0_9AVES</name>
<dbReference type="FunFam" id="1.20.870.10:FF:000014">
    <property type="entry name" value="Kinase non-catalytic C-lobe domain-containing 1"/>
    <property type="match status" value="1"/>
</dbReference>
<evidence type="ECO:0000256" key="16">
    <source>
        <dbReference type="SAM" id="MobiDB-lite"/>
    </source>
</evidence>
<feature type="coiled-coil region" evidence="15">
    <location>
        <begin position="267"/>
        <end position="294"/>
    </location>
</feature>
<evidence type="ECO:0000259" key="18">
    <source>
        <dbReference type="PROSITE" id="PS50071"/>
    </source>
</evidence>
<dbReference type="PROSITE" id="PS50009">
    <property type="entry name" value="RASGEF_CAT"/>
    <property type="match status" value="1"/>
</dbReference>
<reference evidence="21" key="2">
    <citation type="submission" date="2025-09" db="UniProtKB">
        <authorList>
            <consortium name="Ensembl"/>
        </authorList>
    </citation>
    <scope>IDENTIFICATION</scope>
</reference>
<dbReference type="GO" id="GO:0003677">
    <property type="term" value="F:DNA binding"/>
    <property type="evidence" value="ECO:0007669"/>
    <property type="project" value="UniProtKB-UniRule"/>
</dbReference>
<feature type="DNA-binding region" description="Homeobox" evidence="13">
    <location>
        <begin position="2022"/>
        <end position="2036"/>
    </location>
</feature>
<dbReference type="InterPro" id="IPR009057">
    <property type="entry name" value="Homeodomain-like_sf"/>
</dbReference>
<evidence type="ECO:0000256" key="8">
    <source>
        <dbReference type="ARBA" id="ARBA00059522"/>
    </source>
</evidence>
<feature type="compositionally biased region" description="Low complexity" evidence="16">
    <location>
        <begin position="1959"/>
        <end position="1983"/>
    </location>
</feature>
<dbReference type="SUPFAM" id="SSF48366">
    <property type="entry name" value="Ras GEF"/>
    <property type="match status" value="1"/>
</dbReference>
<dbReference type="GO" id="GO:0048814">
    <property type="term" value="P:regulation of dendrite morphogenesis"/>
    <property type="evidence" value="ECO:0007669"/>
    <property type="project" value="TreeGrafter"/>
</dbReference>
<evidence type="ECO:0000256" key="3">
    <source>
        <dbReference type="ARBA" id="ARBA00022553"/>
    </source>
</evidence>
<dbReference type="Proteomes" id="UP000694426">
    <property type="component" value="Unplaced"/>
</dbReference>
<dbReference type="CDD" id="cd06224">
    <property type="entry name" value="REM"/>
    <property type="match status" value="1"/>
</dbReference>
<dbReference type="GeneTree" id="ENSGT00390000011408"/>
<dbReference type="GO" id="GO:0005634">
    <property type="term" value="C:nucleus"/>
    <property type="evidence" value="ECO:0007669"/>
    <property type="project" value="UniProtKB-SubCell"/>
</dbReference>
<evidence type="ECO:0000259" key="19">
    <source>
        <dbReference type="PROSITE" id="PS50212"/>
    </source>
</evidence>
<dbReference type="Gene3D" id="1.10.840.10">
    <property type="entry name" value="Ras guanine-nucleotide exchange factors catalytic domain"/>
    <property type="match status" value="1"/>
</dbReference>
<comment type="function">
    <text evidence="8">RAS-Guanine nucleotide exchange factor (GEF) that controls the negative regulation of neuronal dendrite growth by mediating a signaling pathway linking RAS and MAP2. May be involved in cellular senescence.</text>
</comment>